<reference evidence="3 4" key="1">
    <citation type="submission" date="2016-11" db="EMBL/GenBank/DDBJ databases">
        <title>Draft Genome Sequences of Nine Cyanobacterial Strains from Diverse Habitats.</title>
        <authorList>
            <person name="Zhu T."/>
            <person name="Hou S."/>
            <person name="Lu X."/>
            <person name="Hess W.R."/>
        </authorList>
    </citation>
    <scope>NUCLEOTIDE SEQUENCE [LARGE SCALE GENOMIC DNA]</scope>
    <source>
        <strain evidence="3 4">5.2 s.c.1</strain>
    </source>
</reference>
<name>A0A1U7HU72_9CHRO</name>
<organism evidence="3 4">
    <name type="scientific">Chroogloeocystis siderophila 5.2 s.c.1</name>
    <dbReference type="NCBI Taxonomy" id="247279"/>
    <lineage>
        <taxon>Bacteria</taxon>
        <taxon>Bacillati</taxon>
        <taxon>Cyanobacteriota</taxon>
        <taxon>Cyanophyceae</taxon>
        <taxon>Oscillatoriophycideae</taxon>
        <taxon>Chroococcales</taxon>
        <taxon>Chroococcaceae</taxon>
        <taxon>Chroogloeocystis</taxon>
    </lineage>
</organism>
<sequence>MELTQRENYVAEIVTSSRVEAIEDLLSTPVSFENEIAIVNQALCSTNQKLQQRVTQLEQALVEFRKNLQIERERSQALQTQVAQKIQELETAQEQIKRLKQEQQTNQQTTQQQQILIEGLTVQLQASQERVNQIEHEWLLMQATYNEQTYQLRQNESTCQELRTRLLREQDRRRQLQAALDKCFDQSSNKSKTTTDTEGDRIFTYTVTRDSDIDSAPNQARFAQAQPIPPWSVHAEEIQESKPETEVFTTQTFKHTTETPVDKTLVETFIEQFPEAIATLGETAQEQHDAVLNLLSDTSANAVSQKTVKVTESPDCETLTIENLSSAEDLESSATTSGDHNTTTELNLESDIEAQSESVAEPATELDELLAWEETEFFANPNWPSPIVNPSRVAKKRKTLAAIELPNFAHM</sequence>
<feature type="region of interest" description="Disordered" evidence="2">
    <location>
        <begin position="324"/>
        <end position="343"/>
    </location>
</feature>
<gene>
    <name evidence="3" type="ORF">NIES1031_10495</name>
</gene>
<dbReference type="Proteomes" id="UP000185984">
    <property type="component" value="Unassembled WGS sequence"/>
</dbReference>
<keyword evidence="1" id="KW-0175">Coiled coil</keyword>
<evidence type="ECO:0000313" key="3">
    <source>
        <dbReference type="EMBL" id="OKH27127.1"/>
    </source>
</evidence>
<accession>A0A1U7HU72</accession>
<evidence type="ECO:0000256" key="1">
    <source>
        <dbReference type="SAM" id="Coils"/>
    </source>
</evidence>
<evidence type="ECO:0000313" key="4">
    <source>
        <dbReference type="Proteomes" id="UP000185984"/>
    </source>
</evidence>
<evidence type="ECO:0000256" key="2">
    <source>
        <dbReference type="SAM" id="MobiDB-lite"/>
    </source>
</evidence>
<keyword evidence="4" id="KW-1185">Reference proteome</keyword>
<dbReference type="EMBL" id="MRCC01000007">
    <property type="protein sequence ID" value="OKH27127.1"/>
    <property type="molecule type" value="Genomic_DNA"/>
</dbReference>
<dbReference type="AlphaFoldDB" id="A0A1U7HU72"/>
<dbReference type="STRING" id="247279.NIES1031_10495"/>
<feature type="coiled-coil region" evidence="1">
    <location>
        <begin position="40"/>
        <end position="179"/>
    </location>
</feature>
<protein>
    <submittedName>
        <fullName evidence="3">Uncharacterized protein</fullName>
    </submittedName>
</protein>
<comment type="caution">
    <text evidence="3">The sequence shown here is derived from an EMBL/GenBank/DDBJ whole genome shotgun (WGS) entry which is preliminary data.</text>
</comment>
<proteinExistence type="predicted"/>